<dbReference type="EC" id="2.7.11.1" evidence="1"/>
<feature type="compositionally biased region" description="Polar residues" evidence="10">
    <location>
        <begin position="84"/>
        <end position="98"/>
    </location>
</feature>
<dbReference type="InterPro" id="IPR051334">
    <property type="entry name" value="SRPK"/>
</dbReference>
<name>A0A7E4UZG5_PANRE</name>
<evidence type="ECO:0000256" key="9">
    <source>
        <dbReference type="PROSITE-ProRule" id="PRU10141"/>
    </source>
</evidence>
<dbReference type="SMART" id="SM00220">
    <property type="entry name" value="S_TKc"/>
    <property type="match status" value="1"/>
</dbReference>
<dbReference type="PANTHER" id="PTHR47634">
    <property type="entry name" value="PROTEIN KINASE DOMAIN-CONTAINING PROTEIN-RELATED"/>
    <property type="match status" value="1"/>
</dbReference>
<dbReference type="PROSITE" id="PS00108">
    <property type="entry name" value="PROTEIN_KINASE_ST"/>
    <property type="match status" value="1"/>
</dbReference>
<dbReference type="PANTHER" id="PTHR47634:SF9">
    <property type="entry name" value="PROTEIN KINASE DOMAIN-CONTAINING PROTEIN-RELATED"/>
    <property type="match status" value="1"/>
</dbReference>
<feature type="domain" description="Protein kinase" evidence="11">
    <location>
        <begin position="250"/>
        <end position="678"/>
    </location>
</feature>
<evidence type="ECO:0000259" key="11">
    <source>
        <dbReference type="PROSITE" id="PS50011"/>
    </source>
</evidence>
<dbReference type="WBParaSite" id="Pan_g14453.t1">
    <property type="protein sequence ID" value="Pan_g14453.t1"/>
    <property type="gene ID" value="Pan_g14453"/>
</dbReference>
<dbReference type="InterPro" id="IPR008271">
    <property type="entry name" value="Ser/Thr_kinase_AS"/>
</dbReference>
<feature type="compositionally biased region" description="Polar residues" evidence="10">
    <location>
        <begin position="21"/>
        <end position="38"/>
    </location>
</feature>
<reference evidence="13" key="2">
    <citation type="submission" date="2020-10" db="UniProtKB">
        <authorList>
            <consortium name="WormBaseParasite"/>
        </authorList>
    </citation>
    <scope>IDENTIFICATION</scope>
</reference>
<keyword evidence="6 9" id="KW-0067">ATP-binding</keyword>
<dbReference type="InterPro" id="IPR000719">
    <property type="entry name" value="Prot_kinase_dom"/>
</dbReference>
<dbReference type="Proteomes" id="UP000492821">
    <property type="component" value="Unassembled WGS sequence"/>
</dbReference>
<dbReference type="InterPro" id="IPR011009">
    <property type="entry name" value="Kinase-like_dom_sf"/>
</dbReference>
<accession>A0A7E4UZG5</accession>
<dbReference type="GO" id="GO:0050684">
    <property type="term" value="P:regulation of mRNA processing"/>
    <property type="evidence" value="ECO:0007669"/>
    <property type="project" value="TreeGrafter"/>
</dbReference>
<evidence type="ECO:0000256" key="8">
    <source>
        <dbReference type="ARBA" id="ARBA00048679"/>
    </source>
</evidence>
<sequence length="685" mass="77923">MIAFLLRRWLGSGSSSEANRRSVSNSTTHSLDSSGELDCTTTISDEDDDFLSIDLNHADEFDSLSYYGTPRSTLDRRHARGNRFQRSSRPASSLSYDSSLEPPVPVFMPQYVDMTSILCAAPLPPIALIPVQPIDQPPLLPEIDEFDEPLPQPRHFSMPHRASLPEYHFQFQPHNDLVDRLMPLTTSPVCTTRDRRFEEFAEPPEMRHPHRPSMQFNRPTLFQEEQELAEDYIEGGYAPLNFGTKIGPSNYVVRKLGFGHFSTVWLCYNTTNKNYVAVKVSRSNFDYAQTCLDEIRFLKRIADASSQPGADRVASLIDEFGYISPFGAHRCAALEPLGRSLYQLIVQTGQLGFGLPVIRKLAQQILEGLRFLHDECGIIHTDVKPENITINSNHQNIHELTRTALTDHALGRWTPFAHAHTPDDIRNRLERANAVVYYDSVCRLEKTRKELLKAVWQDKFEGVEGSYEEFVQKVRKQAADEEFEVFTEQESEVGSDDEGDDVDSFLMDENTSFKIVDLGTAQYRDNIVTTEVQTLQYRSPEAILSAEIGPAIDIWSVACVLFEAATGDYLFNPRGNSFNLHYNRAAHEHFCCFISIMGSPPRDLGTVFAKSRIYKKLFDENGKFIHEPHFGSPSLAEHIKRQINEPGVTAFVSFMERMLCFNPMRRASAEELLRHKWLHPETSDV</sequence>
<evidence type="ECO:0000256" key="6">
    <source>
        <dbReference type="ARBA" id="ARBA00022840"/>
    </source>
</evidence>
<keyword evidence="2" id="KW-0723">Serine/threonine-protein kinase</keyword>
<evidence type="ECO:0000256" key="3">
    <source>
        <dbReference type="ARBA" id="ARBA00022679"/>
    </source>
</evidence>
<keyword evidence="12" id="KW-1185">Reference proteome</keyword>
<evidence type="ECO:0000256" key="1">
    <source>
        <dbReference type="ARBA" id="ARBA00012513"/>
    </source>
</evidence>
<keyword evidence="4 9" id="KW-0547">Nucleotide-binding</keyword>
<evidence type="ECO:0000256" key="2">
    <source>
        <dbReference type="ARBA" id="ARBA00022527"/>
    </source>
</evidence>
<evidence type="ECO:0000256" key="4">
    <source>
        <dbReference type="ARBA" id="ARBA00022741"/>
    </source>
</evidence>
<protein>
    <recommendedName>
        <fullName evidence="1">non-specific serine/threonine protein kinase</fullName>
        <ecNumber evidence="1">2.7.11.1</ecNumber>
    </recommendedName>
</protein>
<feature type="binding site" evidence="9">
    <location>
        <position position="279"/>
    </location>
    <ligand>
        <name>ATP</name>
        <dbReference type="ChEBI" id="CHEBI:30616"/>
    </ligand>
</feature>
<evidence type="ECO:0000256" key="10">
    <source>
        <dbReference type="SAM" id="MobiDB-lite"/>
    </source>
</evidence>
<evidence type="ECO:0000313" key="13">
    <source>
        <dbReference type="WBParaSite" id="Pan_g14453.t1"/>
    </source>
</evidence>
<feature type="region of interest" description="Disordered" evidence="10">
    <location>
        <begin position="72"/>
        <end position="99"/>
    </location>
</feature>
<organism evidence="12 13">
    <name type="scientific">Panagrellus redivivus</name>
    <name type="common">Microworm</name>
    <dbReference type="NCBI Taxonomy" id="6233"/>
    <lineage>
        <taxon>Eukaryota</taxon>
        <taxon>Metazoa</taxon>
        <taxon>Ecdysozoa</taxon>
        <taxon>Nematoda</taxon>
        <taxon>Chromadorea</taxon>
        <taxon>Rhabditida</taxon>
        <taxon>Tylenchina</taxon>
        <taxon>Panagrolaimomorpha</taxon>
        <taxon>Panagrolaimoidea</taxon>
        <taxon>Panagrolaimidae</taxon>
        <taxon>Panagrellus</taxon>
    </lineage>
</organism>
<comment type="catalytic activity">
    <reaction evidence="7">
        <text>L-threonyl-[protein] + ATP = O-phospho-L-threonyl-[protein] + ADP + H(+)</text>
        <dbReference type="Rhea" id="RHEA:46608"/>
        <dbReference type="Rhea" id="RHEA-COMP:11060"/>
        <dbReference type="Rhea" id="RHEA-COMP:11605"/>
        <dbReference type="ChEBI" id="CHEBI:15378"/>
        <dbReference type="ChEBI" id="CHEBI:30013"/>
        <dbReference type="ChEBI" id="CHEBI:30616"/>
        <dbReference type="ChEBI" id="CHEBI:61977"/>
        <dbReference type="ChEBI" id="CHEBI:456216"/>
        <dbReference type="EC" id="2.7.11.1"/>
    </reaction>
</comment>
<dbReference type="SUPFAM" id="SSF56112">
    <property type="entry name" value="Protein kinase-like (PK-like)"/>
    <property type="match status" value="1"/>
</dbReference>
<dbReference type="GO" id="GO:0004674">
    <property type="term" value="F:protein serine/threonine kinase activity"/>
    <property type="evidence" value="ECO:0007669"/>
    <property type="project" value="UniProtKB-KW"/>
</dbReference>
<dbReference type="GO" id="GO:0005634">
    <property type="term" value="C:nucleus"/>
    <property type="evidence" value="ECO:0007669"/>
    <property type="project" value="TreeGrafter"/>
</dbReference>
<dbReference type="InterPro" id="IPR017441">
    <property type="entry name" value="Protein_kinase_ATP_BS"/>
</dbReference>
<comment type="catalytic activity">
    <reaction evidence="8">
        <text>L-seryl-[protein] + ATP = O-phospho-L-seryl-[protein] + ADP + H(+)</text>
        <dbReference type="Rhea" id="RHEA:17989"/>
        <dbReference type="Rhea" id="RHEA-COMP:9863"/>
        <dbReference type="Rhea" id="RHEA-COMP:11604"/>
        <dbReference type="ChEBI" id="CHEBI:15378"/>
        <dbReference type="ChEBI" id="CHEBI:29999"/>
        <dbReference type="ChEBI" id="CHEBI:30616"/>
        <dbReference type="ChEBI" id="CHEBI:83421"/>
        <dbReference type="ChEBI" id="CHEBI:456216"/>
        <dbReference type="EC" id="2.7.11.1"/>
    </reaction>
</comment>
<dbReference type="PROSITE" id="PS50011">
    <property type="entry name" value="PROTEIN_KINASE_DOM"/>
    <property type="match status" value="1"/>
</dbReference>
<dbReference type="Gene3D" id="3.30.200.20">
    <property type="entry name" value="Phosphorylase Kinase, domain 1"/>
    <property type="match status" value="1"/>
</dbReference>
<dbReference type="GO" id="GO:0000245">
    <property type="term" value="P:spliceosomal complex assembly"/>
    <property type="evidence" value="ECO:0007669"/>
    <property type="project" value="TreeGrafter"/>
</dbReference>
<keyword evidence="3" id="KW-0808">Transferase</keyword>
<keyword evidence="5" id="KW-0418">Kinase</keyword>
<dbReference type="Gene3D" id="1.10.510.10">
    <property type="entry name" value="Transferase(Phosphotransferase) domain 1"/>
    <property type="match status" value="1"/>
</dbReference>
<dbReference type="Pfam" id="PF00069">
    <property type="entry name" value="Pkinase"/>
    <property type="match status" value="2"/>
</dbReference>
<dbReference type="PROSITE" id="PS00107">
    <property type="entry name" value="PROTEIN_KINASE_ATP"/>
    <property type="match status" value="1"/>
</dbReference>
<reference evidence="12" key="1">
    <citation type="journal article" date="2013" name="Genetics">
        <title>The draft genome and transcriptome of Panagrellus redivivus are shaped by the harsh demands of a free-living lifestyle.</title>
        <authorList>
            <person name="Srinivasan J."/>
            <person name="Dillman A.R."/>
            <person name="Macchietto M.G."/>
            <person name="Heikkinen L."/>
            <person name="Lakso M."/>
            <person name="Fracchia K.M."/>
            <person name="Antoshechkin I."/>
            <person name="Mortazavi A."/>
            <person name="Wong G."/>
            <person name="Sternberg P.W."/>
        </authorList>
    </citation>
    <scope>NUCLEOTIDE SEQUENCE [LARGE SCALE GENOMIC DNA]</scope>
    <source>
        <strain evidence="12">MT8872</strain>
    </source>
</reference>
<dbReference type="AlphaFoldDB" id="A0A7E4UZG5"/>
<evidence type="ECO:0000313" key="12">
    <source>
        <dbReference type="Proteomes" id="UP000492821"/>
    </source>
</evidence>
<dbReference type="GO" id="GO:0005524">
    <property type="term" value="F:ATP binding"/>
    <property type="evidence" value="ECO:0007669"/>
    <property type="project" value="UniProtKB-UniRule"/>
</dbReference>
<proteinExistence type="predicted"/>
<evidence type="ECO:0000256" key="5">
    <source>
        <dbReference type="ARBA" id="ARBA00022777"/>
    </source>
</evidence>
<evidence type="ECO:0000256" key="7">
    <source>
        <dbReference type="ARBA" id="ARBA00047899"/>
    </source>
</evidence>
<dbReference type="GO" id="GO:0005737">
    <property type="term" value="C:cytoplasm"/>
    <property type="evidence" value="ECO:0007669"/>
    <property type="project" value="TreeGrafter"/>
</dbReference>
<feature type="region of interest" description="Disordered" evidence="10">
    <location>
        <begin position="14"/>
        <end position="38"/>
    </location>
</feature>